<proteinExistence type="predicted"/>
<keyword evidence="1 2" id="KW-0732">Signal</keyword>
<evidence type="ECO:0008006" key="5">
    <source>
        <dbReference type="Google" id="ProtNLM"/>
    </source>
</evidence>
<dbReference type="HOGENOM" id="CLU_2035209_0_0_9"/>
<dbReference type="Proteomes" id="UP000001288">
    <property type="component" value="Chromosome"/>
</dbReference>
<accession>A0A0H3GEH2</accession>
<gene>
    <name evidence="3" type="ordered locus">LMRG_00323</name>
</gene>
<dbReference type="KEGG" id="lmt:LMRG_00323"/>
<reference evidence="4" key="1">
    <citation type="submission" date="2010-04" db="EMBL/GenBank/DDBJ databases">
        <title>The genome sequence of Listeria monocytogenes strain 10403S.</title>
        <authorList>
            <consortium name="The Broad Institute Genome Sequencing Platform"/>
            <consortium name="The Broad Institute Genome Sequencing Center for Infectious Disease"/>
            <person name="Borowsky M."/>
            <person name="Borodovsky M."/>
            <person name="Young S.K."/>
            <person name="Zeng Q."/>
            <person name="Koehrsen M."/>
            <person name="Fitzgerald M."/>
            <person name="Wiedmann M."/>
            <person name="Swaminathan B."/>
            <person name="Lauer P."/>
            <person name="Portnoy D."/>
            <person name="Cossart P."/>
            <person name="Buchrieser C."/>
            <person name="Higgins D."/>
            <person name="Abouelleil A."/>
            <person name="Alvarado L."/>
            <person name="Arachchi H.M."/>
            <person name="Berlin A."/>
            <person name="Borenstein D."/>
            <person name="Brown A."/>
            <person name="Chapman S.B."/>
            <person name="Chen Z."/>
            <person name="Dunbar C.D."/>
            <person name="Engels R."/>
            <person name="Freedman E."/>
            <person name="Gearin G."/>
            <person name="Gellesch M."/>
            <person name="Goldberg J."/>
            <person name="Griggs A."/>
            <person name="Gujja S."/>
            <person name="Heilman E."/>
            <person name="Heiman D."/>
            <person name="Howarth C."/>
            <person name="Jen D."/>
            <person name="Larson L."/>
            <person name="Lui A."/>
            <person name="MacDonald J."/>
            <person name="Mehta T."/>
            <person name="Montmayeur A."/>
            <person name="Neiman D."/>
            <person name="Park D."/>
            <person name="Pearson M."/>
            <person name="Priest M."/>
            <person name="Richards J."/>
            <person name="Roberts A."/>
            <person name="Saif S."/>
            <person name="Shea T."/>
            <person name="Shenoy N."/>
            <person name="Sisk P."/>
            <person name="Stolte C."/>
            <person name="Sykes S."/>
            <person name="Walk T."/>
            <person name="White J."/>
            <person name="Yandava C."/>
            <person name="Haas B."/>
            <person name="Nusbaum C."/>
            <person name="Birren B."/>
        </authorList>
    </citation>
    <scope>NUCLEOTIDE SEQUENCE [LARGE SCALE GENOMIC DNA]</scope>
    <source>
        <strain evidence="4">10403S</strain>
    </source>
</reference>
<feature type="signal peptide" evidence="2">
    <location>
        <begin position="1"/>
        <end position="18"/>
    </location>
</feature>
<dbReference type="Pfam" id="PF08139">
    <property type="entry name" value="LPAM_1"/>
    <property type="match status" value="1"/>
</dbReference>
<evidence type="ECO:0000256" key="2">
    <source>
        <dbReference type="SAM" id="SignalP"/>
    </source>
</evidence>
<evidence type="ECO:0000313" key="4">
    <source>
        <dbReference type="Proteomes" id="UP000001288"/>
    </source>
</evidence>
<dbReference type="PROSITE" id="PS51257">
    <property type="entry name" value="PROKAR_LIPOPROTEIN"/>
    <property type="match status" value="1"/>
</dbReference>
<name>A0A0H3GEH2_LISM4</name>
<sequence length="119" mass="13523">MKKIISLILLLLILTACSNDPQKESSVEANGIVESVDGYSIVVNSFKENSKKVTADKGEKIYFDIEDKYYNEEGKKIKLSEIKRNDKVLIELSDDYKIQETYPGKIDSMDVIKIIKLNS</sequence>
<dbReference type="EMBL" id="CP002002">
    <property type="protein sequence ID" value="AEO05640.1"/>
    <property type="molecule type" value="Genomic_DNA"/>
</dbReference>
<dbReference type="InterPro" id="IPR012640">
    <property type="entry name" value="Membr_lipoprot_lipid_attach_CS"/>
</dbReference>
<protein>
    <recommendedName>
        <fullName evidence="5">DUF3221 domain-containing protein</fullName>
    </recommendedName>
</protein>
<evidence type="ECO:0000313" key="3">
    <source>
        <dbReference type="EMBL" id="AEO05640.1"/>
    </source>
</evidence>
<evidence type="ECO:0000256" key="1">
    <source>
        <dbReference type="ARBA" id="ARBA00022729"/>
    </source>
</evidence>
<dbReference type="RefSeq" id="WP_003732618.1">
    <property type="nucleotide sequence ID" value="NC_017544.1"/>
</dbReference>
<feature type="chain" id="PRO_5038332033" description="DUF3221 domain-containing protein" evidence="2">
    <location>
        <begin position="19"/>
        <end position="119"/>
    </location>
</feature>
<organism evidence="3 4">
    <name type="scientific">Listeria monocytogenes serotype 1/2a (strain 10403S)</name>
    <dbReference type="NCBI Taxonomy" id="393133"/>
    <lineage>
        <taxon>Bacteria</taxon>
        <taxon>Bacillati</taxon>
        <taxon>Bacillota</taxon>
        <taxon>Bacilli</taxon>
        <taxon>Bacillales</taxon>
        <taxon>Listeriaceae</taxon>
        <taxon>Listeria</taxon>
    </lineage>
</organism>
<dbReference type="AlphaFoldDB" id="A0A0H3GEH2"/>